<keyword evidence="9" id="KW-1185">Reference proteome</keyword>
<dbReference type="NCBIfam" id="TIGR01280">
    <property type="entry name" value="xseB"/>
    <property type="match status" value="1"/>
</dbReference>
<evidence type="ECO:0000256" key="5">
    <source>
        <dbReference type="ARBA" id="ARBA00022839"/>
    </source>
</evidence>
<dbReference type="RefSeq" id="WP_085052185.1">
    <property type="nucleotide sequence ID" value="NZ_LNQR01000057.1"/>
</dbReference>
<organism evidence="8 9">
    <name type="scientific">Candidatus Magnetominusculus xianensis</name>
    <dbReference type="NCBI Taxonomy" id="1748249"/>
    <lineage>
        <taxon>Bacteria</taxon>
        <taxon>Pseudomonadati</taxon>
        <taxon>Nitrospirota</taxon>
        <taxon>Nitrospiria</taxon>
        <taxon>Nitrospirales</taxon>
        <taxon>Nitrospiraceae</taxon>
        <taxon>Candidatus Magnetominusculus</taxon>
    </lineage>
</organism>
<evidence type="ECO:0000313" key="9">
    <source>
        <dbReference type="Proteomes" id="UP000060487"/>
    </source>
</evidence>
<comment type="similarity">
    <text evidence="1">Belongs to the XseB family.</text>
</comment>
<keyword evidence="5" id="KW-0269">Exonuclease</keyword>
<dbReference type="Pfam" id="PF02609">
    <property type="entry name" value="Exonuc_VII_S"/>
    <property type="match status" value="1"/>
</dbReference>
<dbReference type="SUPFAM" id="SSF116842">
    <property type="entry name" value="XseB-like"/>
    <property type="match status" value="1"/>
</dbReference>
<evidence type="ECO:0000256" key="7">
    <source>
        <dbReference type="SAM" id="Coils"/>
    </source>
</evidence>
<reference evidence="8 9" key="1">
    <citation type="submission" date="2015-11" db="EMBL/GenBank/DDBJ databases">
        <authorList>
            <person name="Lin W."/>
        </authorList>
    </citation>
    <scope>NUCLEOTIDE SEQUENCE [LARGE SCALE GENOMIC DNA]</scope>
    <source>
        <strain evidence="8 9">HCH-1</strain>
    </source>
</reference>
<keyword evidence="2" id="KW-0963">Cytoplasm</keyword>
<keyword evidence="3" id="KW-0540">Nuclease</keyword>
<evidence type="ECO:0000256" key="3">
    <source>
        <dbReference type="ARBA" id="ARBA00022722"/>
    </source>
</evidence>
<feature type="coiled-coil region" evidence="7">
    <location>
        <begin position="35"/>
        <end position="66"/>
    </location>
</feature>
<keyword evidence="4" id="KW-0378">Hydrolase</keyword>
<evidence type="ECO:0000256" key="1">
    <source>
        <dbReference type="ARBA" id="ARBA00009998"/>
    </source>
</evidence>
<dbReference type="InterPro" id="IPR037004">
    <property type="entry name" value="Exonuc_VII_ssu_sf"/>
</dbReference>
<evidence type="ECO:0000256" key="6">
    <source>
        <dbReference type="NCBIfam" id="TIGR01280"/>
    </source>
</evidence>
<protein>
    <recommendedName>
        <fullName evidence="6">Exodeoxyribonuclease VII small subunit</fullName>
        <ecNumber evidence="6">3.1.11.6</ecNumber>
    </recommendedName>
</protein>
<comment type="caution">
    <text evidence="8">The sequence shown here is derived from an EMBL/GenBank/DDBJ whole genome shotgun (WGS) entry which is preliminary data.</text>
</comment>
<dbReference type="Gene3D" id="1.10.287.1040">
    <property type="entry name" value="Exonuclease VII, small subunit"/>
    <property type="match status" value="1"/>
</dbReference>
<proteinExistence type="inferred from homology"/>
<evidence type="ECO:0000256" key="4">
    <source>
        <dbReference type="ARBA" id="ARBA00022801"/>
    </source>
</evidence>
<gene>
    <name evidence="8" type="ORF">ASN18_1563</name>
</gene>
<dbReference type="InterPro" id="IPR003761">
    <property type="entry name" value="Exonuc_VII_S"/>
</dbReference>
<dbReference type="EMBL" id="LNQR01000057">
    <property type="protein sequence ID" value="KWT86076.1"/>
    <property type="molecule type" value="Genomic_DNA"/>
</dbReference>
<keyword evidence="7" id="KW-0175">Coiled coil</keyword>
<evidence type="ECO:0000313" key="8">
    <source>
        <dbReference type="EMBL" id="KWT86076.1"/>
    </source>
</evidence>
<name>A0ABR5SH21_9BACT</name>
<evidence type="ECO:0000256" key="2">
    <source>
        <dbReference type="ARBA" id="ARBA00022490"/>
    </source>
</evidence>
<dbReference type="EC" id="3.1.11.6" evidence="6"/>
<accession>A0ABR5SH21</accession>
<dbReference type="Proteomes" id="UP000060487">
    <property type="component" value="Unassembled WGS sequence"/>
</dbReference>
<sequence>MKQGFKYSKALKEIEEIISEIESETIDVDVLTEKVKRAITLIKSCKERLRDTEEELKDVLKDFGEDKHAVPSTTVGATGGSGLFD</sequence>